<keyword evidence="3 8" id="KW-0378">Hydrolase</keyword>
<keyword evidence="4 9" id="KW-0136">Cellulose degradation</keyword>
<reference evidence="12" key="1">
    <citation type="journal article" date="2019" name="Curr. Biol.">
        <title>Genome Sequence of Striga asiatica Provides Insight into the Evolution of Plant Parasitism.</title>
        <authorList>
            <person name="Yoshida S."/>
            <person name="Kim S."/>
            <person name="Wafula E.K."/>
            <person name="Tanskanen J."/>
            <person name="Kim Y.M."/>
            <person name="Honaas L."/>
            <person name="Yang Z."/>
            <person name="Spallek T."/>
            <person name="Conn C.E."/>
            <person name="Ichihashi Y."/>
            <person name="Cheong K."/>
            <person name="Cui S."/>
            <person name="Der J.P."/>
            <person name="Gundlach H."/>
            <person name="Jiao Y."/>
            <person name="Hori C."/>
            <person name="Ishida J.K."/>
            <person name="Kasahara H."/>
            <person name="Kiba T."/>
            <person name="Kim M.S."/>
            <person name="Koo N."/>
            <person name="Laohavisit A."/>
            <person name="Lee Y.H."/>
            <person name="Lumba S."/>
            <person name="McCourt P."/>
            <person name="Mortimer J.C."/>
            <person name="Mutuku J.M."/>
            <person name="Nomura T."/>
            <person name="Sasaki-Sekimoto Y."/>
            <person name="Seto Y."/>
            <person name="Wang Y."/>
            <person name="Wakatake T."/>
            <person name="Sakakibara H."/>
            <person name="Demura T."/>
            <person name="Yamaguchi S."/>
            <person name="Yoneyama K."/>
            <person name="Manabe R.I."/>
            <person name="Nelson D.C."/>
            <person name="Schulman A.H."/>
            <person name="Timko M.P."/>
            <person name="dePamphilis C.W."/>
            <person name="Choi D."/>
            <person name="Shirasu K."/>
        </authorList>
    </citation>
    <scope>NUCLEOTIDE SEQUENCE [LARGE SCALE GENOMIC DNA]</scope>
    <source>
        <strain evidence="12">cv. UVA1</strain>
    </source>
</reference>
<gene>
    <name evidence="11" type="ORF">STAS_08967</name>
</gene>
<keyword evidence="5 8" id="KW-0119">Carbohydrate metabolism</keyword>
<feature type="non-terminal residue" evidence="11">
    <location>
        <position position="1"/>
    </location>
</feature>
<dbReference type="InterPro" id="IPR012341">
    <property type="entry name" value="6hp_glycosidase-like_sf"/>
</dbReference>
<dbReference type="EC" id="3.2.1.4" evidence="9"/>
<comment type="caution">
    <text evidence="11">The sequence shown here is derived from an EMBL/GenBank/DDBJ whole genome shotgun (WGS) entry which is preliminary data.</text>
</comment>
<dbReference type="Gene3D" id="1.50.10.10">
    <property type="match status" value="2"/>
</dbReference>
<comment type="similarity">
    <text evidence="2 8 9">Belongs to the glycosyl hydrolase 9 (cellulase E) family.</text>
</comment>
<dbReference type="GO" id="GO:0030245">
    <property type="term" value="P:cellulose catabolic process"/>
    <property type="evidence" value="ECO:0007669"/>
    <property type="project" value="UniProtKB-KW"/>
</dbReference>
<proteinExistence type="inferred from homology"/>
<dbReference type="PROSITE" id="PS00592">
    <property type="entry name" value="GH9_2"/>
    <property type="match status" value="1"/>
</dbReference>
<feature type="active site" evidence="8">
    <location>
        <position position="260"/>
    </location>
</feature>
<dbReference type="GO" id="GO:0008810">
    <property type="term" value="F:cellulase activity"/>
    <property type="evidence" value="ECO:0007669"/>
    <property type="project" value="UniProtKB-EC"/>
</dbReference>
<protein>
    <recommendedName>
        <fullName evidence="9">Endoglucanase</fullName>
        <ecNumber evidence="9">3.2.1.4</ecNumber>
    </recommendedName>
</protein>
<evidence type="ECO:0000313" key="11">
    <source>
        <dbReference type="EMBL" id="GER32877.1"/>
    </source>
</evidence>
<evidence type="ECO:0000256" key="8">
    <source>
        <dbReference type="PROSITE-ProRule" id="PRU10059"/>
    </source>
</evidence>
<keyword evidence="7 8" id="KW-0624">Polysaccharide degradation</keyword>
<dbReference type="OrthoDB" id="10257085at2759"/>
<dbReference type="InterPro" id="IPR018221">
    <property type="entry name" value="Glyco_hydro_9_His_AS"/>
</dbReference>
<evidence type="ECO:0000256" key="1">
    <source>
        <dbReference type="ARBA" id="ARBA00000966"/>
    </source>
</evidence>
<evidence type="ECO:0000256" key="5">
    <source>
        <dbReference type="ARBA" id="ARBA00023277"/>
    </source>
</evidence>
<evidence type="ECO:0000256" key="4">
    <source>
        <dbReference type="ARBA" id="ARBA00023001"/>
    </source>
</evidence>
<evidence type="ECO:0000256" key="2">
    <source>
        <dbReference type="ARBA" id="ARBA00007072"/>
    </source>
</evidence>
<evidence type="ECO:0000256" key="6">
    <source>
        <dbReference type="ARBA" id="ARBA00023295"/>
    </source>
</evidence>
<evidence type="ECO:0000313" key="12">
    <source>
        <dbReference type="Proteomes" id="UP000325081"/>
    </source>
</evidence>
<dbReference type="Pfam" id="PF00759">
    <property type="entry name" value="Glyco_hydro_9"/>
    <property type="match status" value="1"/>
</dbReference>
<dbReference type="InterPro" id="IPR008928">
    <property type="entry name" value="6-hairpin_glycosidase_sf"/>
</dbReference>
<sequence>VGDGDTDHLCWQRPEDMTTSRRAYKLDPKNPGTEVAAETAAAMAAAAIVFRRTNPHYANLLLEHAQQLFEFGDKYRGKYDESIPGAKGSVAVQGHRQYTFYLNYAIDNAISYGGITWAISEFSWDVKYAGLQIIASMLPTQGKTEQQKQILKQYRSKAEHYICACLDKNSFANVRRTPGGLLYTRQWNNMQYVSTAVFLLTVYSEHLSSTNQTLSCHAGSVGPAEILSFVQSQVAYILGSNPMGLSYLVGYGQVYPQKVHHRGASYRDDSSRVFIGCTQGYDMWYGRQDSNPNVLVGALVGGPDMKDEFSDRRGNYMQTEACTYNTAPLVGVFAGLSALQQKN</sequence>
<keyword evidence="12" id="KW-1185">Reference proteome</keyword>
<evidence type="ECO:0000259" key="10">
    <source>
        <dbReference type="Pfam" id="PF00759"/>
    </source>
</evidence>
<dbReference type="SUPFAM" id="SSF48208">
    <property type="entry name" value="Six-hairpin glycosidases"/>
    <property type="match status" value="1"/>
</dbReference>
<dbReference type="PANTHER" id="PTHR22298">
    <property type="entry name" value="ENDO-1,4-BETA-GLUCANASE"/>
    <property type="match status" value="1"/>
</dbReference>
<evidence type="ECO:0000256" key="3">
    <source>
        <dbReference type="ARBA" id="ARBA00022801"/>
    </source>
</evidence>
<evidence type="ECO:0000256" key="7">
    <source>
        <dbReference type="ARBA" id="ARBA00023326"/>
    </source>
</evidence>
<comment type="catalytic activity">
    <reaction evidence="1 9">
        <text>Endohydrolysis of (1-&gt;4)-beta-D-glucosidic linkages in cellulose, lichenin and cereal beta-D-glucans.</text>
        <dbReference type="EC" id="3.2.1.4"/>
    </reaction>
</comment>
<organism evidence="11 12">
    <name type="scientific">Striga asiatica</name>
    <name type="common">Asiatic witchweed</name>
    <name type="synonym">Buchnera asiatica</name>
    <dbReference type="NCBI Taxonomy" id="4170"/>
    <lineage>
        <taxon>Eukaryota</taxon>
        <taxon>Viridiplantae</taxon>
        <taxon>Streptophyta</taxon>
        <taxon>Embryophyta</taxon>
        <taxon>Tracheophyta</taxon>
        <taxon>Spermatophyta</taxon>
        <taxon>Magnoliopsida</taxon>
        <taxon>eudicotyledons</taxon>
        <taxon>Gunneridae</taxon>
        <taxon>Pentapetalae</taxon>
        <taxon>asterids</taxon>
        <taxon>lamiids</taxon>
        <taxon>Lamiales</taxon>
        <taxon>Orobanchaceae</taxon>
        <taxon>Buchnereae</taxon>
        <taxon>Striga</taxon>
    </lineage>
</organism>
<dbReference type="Proteomes" id="UP000325081">
    <property type="component" value="Unassembled WGS sequence"/>
</dbReference>
<feature type="domain" description="Glycoside hydrolase family 9" evidence="10">
    <location>
        <begin position="1"/>
        <end position="332"/>
    </location>
</feature>
<dbReference type="EMBL" id="BKCP01004639">
    <property type="protein sequence ID" value="GER32877.1"/>
    <property type="molecule type" value="Genomic_DNA"/>
</dbReference>
<keyword evidence="6 8" id="KW-0326">Glycosidase</keyword>
<dbReference type="InterPro" id="IPR001701">
    <property type="entry name" value="Glyco_hydro_9"/>
</dbReference>
<dbReference type="AlphaFoldDB" id="A0A5A7PKN8"/>
<evidence type="ECO:0000256" key="9">
    <source>
        <dbReference type="RuleBase" id="RU361166"/>
    </source>
</evidence>
<accession>A0A5A7PKN8</accession>
<name>A0A5A7PKN8_STRAF</name>